<evidence type="ECO:0000256" key="7">
    <source>
        <dbReference type="RuleBase" id="RU003435"/>
    </source>
</evidence>
<dbReference type="Proteomes" id="UP001500841">
    <property type="component" value="Unassembled WGS sequence"/>
</dbReference>
<dbReference type="PANTHER" id="PTHR43660">
    <property type="entry name" value="DIPEPTIDYL CARBOXYPEPTIDASE"/>
    <property type="match status" value="1"/>
</dbReference>
<dbReference type="Pfam" id="PF01432">
    <property type="entry name" value="Peptidase_M3"/>
    <property type="match status" value="1"/>
</dbReference>
<comment type="similarity">
    <text evidence="1 7">Belongs to the peptidase M3 family.</text>
</comment>
<organism evidence="10 11">
    <name type="scientific">Mucilaginibacter panaciglaebae</name>
    <dbReference type="NCBI Taxonomy" id="502331"/>
    <lineage>
        <taxon>Bacteria</taxon>
        <taxon>Pseudomonadati</taxon>
        <taxon>Bacteroidota</taxon>
        <taxon>Sphingobacteriia</taxon>
        <taxon>Sphingobacteriales</taxon>
        <taxon>Sphingobacteriaceae</taxon>
        <taxon>Mucilaginibacter</taxon>
    </lineage>
</organism>
<feature type="domain" description="Peptidase M3A/M3B catalytic" evidence="9">
    <location>
        <begin position="257"/>
        <end position="705"/>
    </location>
</feature>
<comment type="caution">
    <text evidence="10">The sequence shown here is derived from an EMBL/GenBank/DDBJ whole genome shotgun (WGS) entry which is preliminary data.</text>
</comment>
<dbReference type="EMBL" id="BAABCV010000004">
    <property type="protein sequence ID" value="GAA4092010.1"/>
    <property type="molecule type" value="Genomic_DNA"/>
</dbReference>
<feature type="signal peptide" evidence="8">
    <location>
        <begin position="1"/>
        <end position="19"/>
    </location>
</feature>
<dbReference type="RefSeq" id="WP_345101927.1">
    <property type="nucleotide sequence ID" value="NZ_BAABCV010000004.1"/>
</dbReference>
<dbReference type="Gene3D" id="1.10.1370.10">
    <property type="entry name" value="Neurolysin, domain 3"/>
    <property type="match status" value="1"/>
</dbReference>
<dbReference type="InterPro" id="IPR045090">
    <property type="entry name" value="Pept_M3A_M3B"/>
</dbReference>
<comment type="cofactor">
    <cofactor evidence="7">
        <name>Zn(2+)</name>
        <dbReference type="ChEBI" id="CHEBI:29105"/>
    </cofactor>
    <text evidence="7">Binds 1 zinc ion.</text>
</comment>
<evidence type="ECO:0000256" key="6">
    <source>
        <dbReference type="ARBA" id="ARBA00023049"/>
    </source>
</evidence>
<keyword evidence="8" id="KW-0732">Signal</keyword>
<feature type="chain" id="PRO_5046886734" evidence="8">
    <location>
        <begin position="20"/>
        <end position="710"/>
    </location>
</feature>
<evidence type="ECO:0000256" key="5">
    <source>
        <dbReference type="ARBA" id="ARBA00022833"/>
    </source>
</evidence>
<dbReference type="CDD" id="cd06456">
    <property type="entry name" value="M3A_DCP"/>
    <property type="match status" value="1"/>
</dbReference>
<evidence type="ECO:0000256" key="4">
    <source>
        <dbReference type="ARBA" id="ARBA00022801"/>
    </source>
</evidence>
<dbReference type="SUPFAM" id="SSF55486">
    <property type="entry name" value="Metalloproteases ('zincins'), catalytic domain"/>
    <property type="match status" value="1"/>
</dbReference>
<protein>
    <submittedName>
        <fullName evidence="10">Peptidyl-dipeptidase Dcp</fullName>
    </submittedName>
</protein>
<dbReference type="InterPro" id="IPR001567">
    <property type="entry name" value="Pept_M3A_M3B_dom"/>
</dbReference>
<keyword evidence="3 7" id="KW-0479">Metal-binding</keyword>
<dbReference type="Gene3D" id="3.40.390.10">
    <property type="entry name" value="Collagenase (Catalytic Domain)"/>
    <property type="match status" value="1"/>
</dbReference>
<dbReference type="PANTHER" id="PTHR43660:SF1">
    <property type="entry name" value="DIPEPTIDYL CARBOXYPEPTIDASE"/>
    <property type="match status" value="1"/>
</dbReference>
<sequence>MKKLSILSLAMFTAVVTKAQNNMDKPTDLPVTNPFFAPSKLHLQAPDFTKIKNSDFKPAIEEGIRQQMAEVQKIANNKAGPTFENTLVALEKSGQLLGRANRVFNLLTGANTNAELQKVEAETAPELAANSDAIYLDTKLFKRVEAIYKKRNQIKDAESRRLAMIYYQNFTLAGALLSETDKATLKKYNQEEASLRTKFNNQLLAGTKAAGLLVNDKAELAGLTSAELDFAAQAAEAAGHAGKWLIALQNTTQQPYLQQLTNRSTRQKLFEASYTRNEKGDANDTRATIARIAQIRALKAKLLGYQNYSAWKLQNQMAKTPATVNKFLDDMAPATIAKEKEEAADIQAVIDQQNGGFKLQPWDWDFYAEQVRKARFDLDESQIKPYLEIDNVLRNGVFYAANLLYGLTFKERKDIPVYHPEVRVFDVYDKDGSLLALFYCDYFKRDNKRGGAWMSNMVGQSKLMGTKPVIYNVGNFAHPAPGQPALLTFDEVTTMFHEFGHALHGMFANQKYPLLSGTSTARDFVEFPSQFNEHWALDPKVFKHYALHYKTKEPMPQALVDKIKKAGTFNQGYSTGELLAADYLDLAWHSLAADAPLITDVDKFEADALHNKGVDLPQVPPRYRSSYFQHIWGSGYASGYYAYMWTSMLENDAYFWFVEHGGLTRVNGQRFRDMILSRGNTEDLGKLFRDFRGHDPSVVPMMVHRGLIKK</sequence>
<evidence type="ECO:0000256" key="3">
    <source>
        <dbReference type="ARBA" id="ARBA00022723"/>
    </source>
</evidence>
<evidence type="ECO:0000256" key="1">
    <source>
        <dbReference type="ARBA" id="ARBA00006040"/>
    </source>
</evidence>
<keyword evidence="11" id="KW-1185">Reference proteome</keyword>
<keyword evidence="2 7" id="KW-0645">Protease</keyword>
<evidence type="ECO:0000313" key="10">
    <source>
        <dbReference type="EMBL" id="GAA4092010.1"/>
    </source>
</evidence>
<dbReference type="InterPro" id="IPR024077">
    <property type="entry name" value="Neurolysin/TOP_dom2"/>
</dbReference>
<evidence type="ECO:0000256" key="8">
    <source>
        <dbReference type="SAM" id="SignalP"/>
    </source>
</evidence>
<evidence type="ECO:0000259" key="9">
    <source>
        <dbReference type="Pfam" id="PF01432"/>
    </source>
</evidence>
<dbReference type="NCBIfam" id="NF007624">
    <property type="entry name" value="PRK10280.1"/>
    <property type="match status" value="1"/>
</dbReference>
<evidence type="ECO:0000256" key="2">
    <source>
        <dbReference type="ARBA" id="ARBA00022670"/>
    </source>
</evidence>
<reference evidence="11" key="1">
    <citation type="journal article" date="2019" name="Int. J. Syst. Evol. Microbiol.">
        <title>The Global Catalogue of Microorganisms (GCM) 10K type strain sequencing project: providing services to taxonomists for standard genome sequencing and annotation.</title>
        <authorList>
            <consortium name="The Broad Institute Genomics Platform"/>
            <consortium name="The Broad Institute Genome Sequencing Center for Infectious Disease"/>
            <person name="Wu L."/>
            <person name="Ma J."/>
        </authorList>
    </citation>
    <scope>NUCLEOTIDE SEQUENCE [LARGE SCALE GENOMIC DNA]</scope>
    <source>
        <strain evidence="11">JCM 17085</strain>
    </source>
</reference>
<keyword evidence="5 7" id="KW-0862">Zinc</keyword>
<keyword evidence="4 7" id="KW-0378">Hydrolase</keyword>
<dbReference type="InterPro" id="IPR024079">
    <property type="entry name" value="MetalloPept_cat_dom_sf"/>
</dbReference>
<gene>
    <name evidence="10" type="primary">dcp</name>
    <name evidence="10" type="ORF">GCM10022392_12580</name>
</gene>
<dbReference type="Gene3D" id="1.10.1370.40">
    <property type="match status" value="1"/>
</dbReference>
<proteinExistence type="inferred from homology"/>
<keyword evidence="6 7" id="KW-0482">Metalloprotease</keyword>
<dbReference type="InterPro" id="IPR034005">
    <property type="entry name" value="M3A_DCP"/>
</dbReference>
<name>A0ABP7WNC2_9SPHI</name>
<accession>A0ABP7WNC2</accession>
<evidence type="ECO:0000313" key="11">
    <source>
        <dbReference type="Proteomes" id="UP001500841"/>
    </source>
</evidence>